<evidence type="ECO:0000313" key="8">
    <source>
        <dbReference type="EMBL" id="SKB42949.1"/>
    </source>
</evidence>
<dbReference type="RefSeq" id="WP_079701852.1">
    <property type="nucleotide sequence ID" value="NZ_FUYR01000001.1"/>
</dbReference>
<dbReference type="OrthoDB" id="1121311at2"/>
<evidence type="ECO:0000259" key="7">
    <source>
        <dbReference type="Pfam" id="PF12823"/>
    </source>
</evidence>
<feature type="transmembrane region" description="Helical" evidence="6">
    <location>
        <begin position="12"/>
        <end position="29"/>
    </location>
</feature>
<comment type="subcellular location">
    <subcellularLocation>
        <location evidence="1">Cell membrane</location>
        <topology evidence="1">Multi-pass membrane protein</topology>
    </subcellularLocation>
</comment>
<sequence>MFNTPLSRFRLIAFLEGCSFLLIGLTMILKYKYAMPGPNYVVGMAHGLLFILYIALLLHVAYVYKWSYWKVGLSFLASLIPFGTFYADKKLFKNEEREVGRDI</sequence>
<accession>A0A1T5B7B9</accession>
<dbReference type="InterPro" id="IPR023845">
    <property type="entry name" value="DUF3817_TM"/>
</dbReference>
<gene>
    <name evidence="8" type="ORF">SAMN05661099_1369</name>
</gene>
<keyword evidence="4 6" id="KW-1133">Transmembrane helix</keyword>
<feature type="transmembrane region" description="Helical" evidence="6">
    <location>
        <begin position="68"/>
        <end position="87"/>
    </location>
</feature>
<evidence type="ECO:0000256" key="2">
    <source>
        <dbReference type="ARBA" id="ARBA00022475"/>
    </source>
</evidence>
<dbReference type="Pfam" id="PF12823">
    <property type="entry name" value="DUF3817"/>
    <property type="match status" value="1"/>
</dbReference>
<reference evidence="9" key="1">
    <citation type="submission" date="2017-02" db="EMBL/GenBank/DDBJ databases">
        <authorList>
            <person name="Varghese N."/>
            <person name="Submissions S."/>
        </authorList>
    </citation>
    <scope>NUCLEOTIDE SEQUENCE [LARGE SCALE GENOMIC DNA]</scope>
    <source>
        <strain evidence="9">DSM 22385</strain>
    </source>
</reference>
<organism evidence="8 9">
    <name type="scientific">Daejeonella lutea</name>
    <dbReference type="NCBI Taxonomy" id="572036"/>
    <lineage>
        <taxon>Bacteria</taxon>
        <taxon>Pseudomonadati</taxon>
        <taxon>Bacteroidota</taxon>
        <taxon>Sphingobacteriia</taxon>
        <taxon>Sphingobacteriales</taxon>
        <taxon>Sphingobacteriaceae</taxon>
        <taxon>Daejeonella</taxon>
    </lineage>
</organism>
<keyword evidence="3 6" id="KW-0812">Transmembrane</keyword>
<keyword evidence="2" id="KW-1003">Cell membrane</keyword>
<feature type="transmembrane region" description="Helical" evidence="6">
    <location>
        <begin position="41"/>
        <end position="62"/>
    </location>
</feature>
<dbReference type="EMBL" id="FUYR01000001">
    <property type="protein sequence ID" value="SKB42949.1"/>
    <property type="molecule type" value="Genomic_DNA"/>
</dbReference>
<dbReference type="Proteomes" id="UP000189981">
    <property type="component" value="Unassembled WGS sequence"/>
</dbReference>
<dbReference type="STRING" id="572036.SAMN05661099_1369"/>
<feature type="domain" description="DUF3817" evidence="7">
    <location>
        <begin position="6"/>
        <end position="91"/>
    </location>
</feature>
<evidence type="ECO:0000256" key="6">
    <source>
        <dbReference type="SAM" id="Phobius"/>
    </source>
</evidence>
<name>A0A1T5B7B9_9SPHI</name>
<keyword evidence="9" id="KW-1185">Reference proteome</keyword>
<evidence type="ECO:0000313" key="9">
    <source>
        <dbReference type="Proteomes" id="UP000189981"/>
    </source>
</evidence>
<dbReference type="GO" id="GO:0005886">
    <property type="term" value="C:plasma membrane"/>
    <property type="evidence" value="ECO:0007669"/>
    <property type="project" value="UniProtKB-SubCell"/>
</dbReference>
<proteinExistence type="predicted"/>
<evidence type="ECO:0000256" key="5">
    <source>
        <dbReference type="ARBA" id="ARBA00023136"/>
    </source>
</evidence>
<protein>
    <submittedName>
        <fullName evidence="8">Integral membrane protein</fullName>
    </submittedName>
</protein>
<dbReference type="PANTHER" id="PTHR40077:SF1">
    <property type="entry name" value="MEMBRANE PROTEIN"/>
    <property type="match status" value="1"/>
</dbReference>
<evidence type="ECO:0000256" key="1">
    <source>
        <dbReference type="ARBA" id="ARBA00004651"/>
    </source>
</evidence>
<dbReference type="NCBIfam" id="TIGR03954">
    <property type="entry name" value="integ_memb_HG"/>
    <property type="match status" value="1"/>
</dbReference>
<dbReference type="PANTHER" id="PTHR40077">
    <property type="entry name" value="MEMBRANE PROTEIN-RELATED"/>
    <property type="match status" value="1"/>
</dbReference>
<evidence type="ECO:0000256" key="4">
    <source>
        <dbReference type="ARBA" id="ARBA00022989"/>
    </source>
</evidence>
<dbReference type="AlphaFoldDB" id="A0A1T5B7B9"/>
<keyword evidence="5 6" id="KW-0472">Membrane</keyword>
<evidence type="ECO:0000256" key="3">
    <source>
        <dbReference type="ARBA" id="ARBA00022692"/>
    </source>
</evidence>